<name>A0ABM9ZS93_9BACT</name>
<dbReference type="EMBL" id="ADFP01000121">
    <property type="protein sequence ID" value="EFB89776.1"/>
    <property type="molecule type" value="Genomic_DNA"/>
</dbReference>
<sequence length="162" mass="18362">MHKYFATIPNEELKYISSHISKANRDEIAVWLDKHPEEMNSAAVSLALRLTAIDSLTMFVLYDAKDRPGAFGCVSPRGAMSFVICEGIDRKTYVRWLRHSREIVDHCARLAGGEIGCLADSRNELAKKWFAFAGLERHEETTVTKAGVTFVYYDHRIPLAEQ</sequence>
<dbReference type="Proteomes" id="UP000006462">
    <property type="component" value="Unassembled WGS sequence"/>
</dbReference>
<organism evidence="1 2">
    <name type="scientific">Pyramidobacter piscolens W5455</name>
    <dbReference type="NCBI Taxonomy" id="352165"/>
    <lineage>
        <taxon>Bacteria</taxon>
        <taxon>Thermotogati</taxon>
        <taxon>Synergistota</taxon>
        <taxon>Synergistia</taxon>
        <taxon>Synergistales</taxon>
        <taxon>Dethiosulfovibrionaceae</taxon>
        <taxon>Pyramidobacter</taxon>
    </lineage>
</organism>
<reference evidence="1 2" key="1">
    <citation type="submission" date="2009-12" db="EMBL/GenBank/DDBJ databases">
        <authorList>
            <person name="Shrivastava S."/>
            <person name="Madupu R."/>
            <person name="Durkin A.S."/>
            <person name="Torralba M."/>
            <person name="Methe B."/>
            <person name="Sutton G.G."/>
            <person name="Strausberg R.L."/>
            <person name="Nelson K.E."/>
        </authorList>
    </citation>
    <scope>NUCLEOTIDE SEQUENCE [LARGE SCALE GENOMIC DNA]</scope>
    <source>
        <strain evidence="1 2">W5455</strain>
    </source>
</reference>
<dbReference type="RefSeq" id="WP_009165781.1">
    <property type="nucleotide sequence ID" value="NZ_ADFP01000121.1"/>
</dbReference>
<gene>
    <name evidence="1" type="ORF">HMPREF7215_2590</name>
</gene>
<comment type="caution">
    <text evidence="1">The sequence shown here is derived from an EMBL/GenBank/DDBJ whole genome shotgun (WGS) entry which is preliminary data.</text>
</comment>
<accession>A0ABM9ZS93</accession>
<evidence type="ECO:0000313" key="1">
    <source>
        <dbReference type="EMBL" id="EFB89776.1"/>
    </source>
</evidence>
<evidence type="ECO:0008006" key="3">
    <source>
        <dbReference type="Google" id="ProtNLM"/>
    </source>
</evidence>
<proteinExistence type="predicted"/>
<evidence type="ECO:0000313" key="2">
    <source>
        <dbReference type="Proteomes" id="UP000006462"/>
    </source>
</evidence>
<protein>
    <recommendedName>
        <fullName evidence="3">N-acetyltransferase domain-containing protein</fullName>
    </recommendedName>
</protein>
<keyword evidence="2" id="KW-1185">Reference proteome</keyword>